<dbReference type="Proteomes" id="UP000559027">
    <property type="component" value="Unassembled WGS sequence"/>
</dbReference>
<comment type="caution">
    <text evidence="3">The sequence shown here is derived from an EMBL/GenBank/DDBJ whole genome shotgun (WGS) entry which is preliminary data.</text>
</comment>
<gene>
    <name evidence="3" type="ORF">D9756_004457</name>
</gene>
<evidence type="ECO:0000256" key="1">
    <source>
        <dbReference type="ARBA" id="ARBA00022737"/>
    </source>
</evidence>
<evidence type="ECO:0000259" key="2">
    <source>
        <dbReference type="Pfam" id="PF24883"/>
    </source>
</evidence>
<keyword evidence="4" id="KW-1185">Reference proteome</keyword>
<dbReference type="Pfam" id="PF24883">
    <property type="entry name" value="NPHP3_N"/>
    <property type="match status" value="1"/>
</dbReference>
<dbReference type="InterPro" id="IPR056884">
    <property type="entry name" value="NPHP3-like_N"/>
</dbReference>
<reference evidence="3 4" key="1">
    <citation type="journal article" date="2020" name="ISME J.">
        <title>Uncovering the hidden diversity of litter-decomposition mechanisms in mushroom-forming fungi.</title>
        <authorList>
            <person name="Floudas D."/>
            <person name="Bentzer J."/>
            <person name="Ahren D."/>
            <person name="Johansson T."/>
            <person name="Persson P."/>
            <person name="Tunlid A."/>
        </authorList>
    </citation>
    <scope>NUCLEOTIDE SEQUENCE [LARGE SCALE GENOMIC DNA]</scope>
    <source>
        <strain evidence="3 4">CBS 146.42</strain>
    </source>
</reference>
<keyword evidence="1" id="KW-0677">Repeat</keyword>
<sequence length="280" mass="31589">MSILHYPNNFVITNSVFVENHQHGRGIELLHNASRMEATHDSSYNEFVAESLPRTRHGSILENLSTWAQHPDPPFSSLWLVGPESDLAHLCADKMEKYLAASFFFSGELGVDDPRQFFTTIAYQLTTHIPAYEALIDAKLRQSPGLISKSLKIQFHELIVRPFQQLQARGEITAGSRGTIIVNGLDECKGDRARQELLRILTTETEALPFRWVVFTRPDVVVDQRRLELKSTALSNLDAWRLMDKSSARQGDSTEHVVKVAIPREQYITTSSNATSLDLS</sequence>
<evidence type="ECO:0000313" key="3">
    <source>
        <dbReference type="EMBL" id="KAF5360664.1"/>
    </source>
</evidence>
<evidence type="ECO:0000313" key="4">
    <source>
        <dbReference type="Proteomes" id="UP000559027"/>
    </source>
</evidence>
<organism evidence="3 4">
    <name type="scientific">Leucocoprinus leucothites</name>
    <dbReference type="NCBI Taxonomy" id="201217"/>
    <lineage>
        <taxon>Eukaryota</taxon>
        <taxon>Fungi</taxon>
        <taxon>Dikarya</taxon>
        <taxon>Basidiomycota</taxon>
        <taxon>Agaricomycotina</taxon>
        <taxon>Agaricomycetes</taxon>
        <taxon>Agaricomycetidae</taxon>
        <taxon>Agaricales</taxon>
        <taxon>Agaricineae</taxon>
        <taxon>Agaricaceae</taxon>
        <taxon>Leucocoprinus</taxon>
    </lineage>
</organism>
<dbReference type="AlphaFoldDB" id="A0A8H5G964"/>
<proteinExistence type="predicted"/>
<dbReference type="EMBL" id="JAACJO010000003">
    <property type="protein sequence ID" value="KAF5360664.1"/>
    <property type="molecule type" value="Genomic_DNA"/>
</dbReference>
<accession>A0A8H5G964</accession>
<dbReference type="OrthoDB" id="3043072at2759"/>
<feature type="domain" description="Nephrocystin 3-like N-terminal" evidence="2">
    <location>
        <begin position="96"/>
        <end position="217"/>
    </location>
</feature>
<name>A0A8H5G964_9AGAR</name>
<protein>
    <recommendedName>
        <fullName evidence="2">Nephrocystin 3-like N-terminal domain-containing protein</fullName>
    </recommendedName>
</protein>